<sequence length="276" mass="29787">MEMQWTVLAQAFIPPSLQSLKSGSGCREAMAHGRYAVVDATAANKAWLALMCRAGCDLRLDVNASEDGDGRENTGAHTKDALMRFSALTSCLRRSRKLASIYTITLRELDDELHTLLTLLLSDAPPVSDNLVQEAALKAATSNCSSSTYTNFIDTLGAIIISSHLSFPEIAQSLVNHLWRFVTSPLRHTGSVSPPQSISSRIACLDWVERLSSDLYGSNRVSGTSSMCAHLSEYSHSVTTAASSDLSTDSTLGEDVPVLVFIHVSNFPPLLVPVIC</sequence>
<dbReference type="Proteomes" id="UP000790377">
    <property type="component" value="Unassembled WGS sequence"/>
</dbReference>
<evidence type="ECO:0000313" key="2">
    <source>
        <dbReference type="Proteomes" id="UP000790377"/>
    </source>
</evidence>
<gene>
    <name evidence="1" type="ORF">BJ138DRAFT_1120604</name>
</gene>
<keyword evidence="2" id="KW-1185">Reference proteome</keyword>
<reference evidence="1" key="1">
    <citation type="journal article" date="2021" name="New Phytol.">
        <title>Evolutionary innovations through gain and loss of genes in the ectomycorrhizal Boletales.</title>
        <authorList>
            <person name="Wu G."/>
            <person name="Miyauchi S."/>
            <person name="Morin E."/>
            <person name="Kuo A."/>
            <person name="Drula E."/>
            <person name="Varga T."/>
            <person name="Kohler A."/>
            <person name="Feng B."/>
            <person name="Cao Y."/>
            <person name="Lipzen A."/>
            <person name="Daum C."/>
            <person name="Hundley H."/>
            <person name="Pangilinan J."/>
            <person name="Johnson J."/>
            <person name="Barry K."/>
            <person name="LaButti K."/>
            <person name="Ng V."/>
            <person name="Ahrendt S."/>
            <person name="Min B."/>
            <person name="Choi I.G."/>
            <person name="Park H."/>
            <person name="Plett J.M."/>
            <person name="Magnuson J."/>
            <person name="Spatafora J.W."/>
            <person name="Nagy L.G."/>
            <person name="Henrissat B."/>
            <person name="Grigoriev I.V."/>
            <person name="Yang Z.L."/>
            <person name="Xu J."/>
            <person name="Martin F.M."/>
        </authorList>
    </citation>
    <scope>NUCLEOTIDE SEQUENCE</scope>
    <source>
        <strain evidence="1">ATCC 28755</strain>
    </source>
</reference>
<organism evidence="1 2">
    <name type="scientific">Hygrophoropsis aurantiaca</name>
    <dbReference type="NCBI Taxonomy" id="72124"/>
    <lineage>
        <taxon>Eukaryota</taxon>
        <taxon>Fungi</taxon>
        <taxon>Dikarya</taxon>
        <taxon>Basidiomycota</taxon>
        <taxon>Agaricomycotina</taxon>
        <taxon>Agaricomycetes</taxon>
        <taxon>Agaricomycetidae</taxon>
        <taxon>Boletales</taxon>
        <taxon>Coniophorineae</taxon>
        <taxon>Hygrophoropsidaceae</taxon>
        <taxon>Hygrophoropsis</taxon>
    </lineage>
</organism>
<accession>A0ACB7ZQ45</accession>
<evidence type="ECO:0000313" key="1">
    <source>
        <dbReference type="EMBL" id="KAH7903206.1"/>
    </source>
</evidence>
<protein>
    <submittedName>
        <fullName evidence="1">Uncharacterized protein</fullName>
    </submittedName>
</protein>
<name>A0ACB7ZQ45_9AGAM</name>
<dbReference type="EMBL" id="MU269123">
    <property type="protein sequence ID" value="KAH7903206.1"/>
    <property type="molecule type" value="Genomic_DNA"/>
</dbReference>
<comment type="caution">
    <text evidence="1">The sequence shown here is derived from an EMBL/GenBank/DDBJ whole genome shotgun (WGS) entry which is preliminary data.</text>
</comment>
<proteinExistence type="predicted"/>